<dbReference type="Pfam" id="PF12686">
    <property type="entry name" value="DUF3800"/>
    <property type="match status" value="1"/>
</dbReference>
<name>A0ABV5GBF8_9FLAO</name>
<dbReference type="EMBL" id="JBHMFB010000004">
    <property type="protein sequence ID" value="MFB9088423.1"/>
    <property type="molecule type" value="Genomic_DNA"/>
</dbReference>
<dbReference type="InterPro" id="IPR024524">
    <property type="entry name" value="DUF3800"/>
</dbReference>
<evidence type="ECO:0000313" key="2">
    <source>
        <dbReference type="Proteomes" id="UP001589576"/>
    </source>
</evidence>
<proteinExistence type="predicted"/>
<keyword evidence="2" id="KW-1185">Reference proteome</keyword>
<sequence length="274" mass="32226">MAIKFAFSDECGHYAQFRTEKQNRVHPFYIRSLFLMDGDEYKKLCQDFAVLKQDYQLPEKEIKWAHIWTLRTHHQKGTKPNEKDDCYFLKDIDYHRIIDFVENALLLLQNLKFCKTVFTITNNQSNAKFSEKDLFKMHITSLLQRVQFEVQINSEDLAVIFFDPLGENKSKILREIYFDIQGNGDFIQNYTHIKDSLNLEFSHHSIGIQLADFLSGVMAGTLKGYERSIQIFNNAVRPTLRNYQNKILGAGICEVPTNSTQRQKMREHFKKHCP</sequence>
<gene>
    <name evidence="1" type="ORF">ACFFUU_02290</name>
</gene>
<accession>A0ABV5GBF8</accession>
<comment type="caution">
    <text evidence="1">The sequence shown here is derived from an EMBL/GenBank/DDBJ whole genome shotgun (WGS) entry which is preliminary data.</text>
</comment>
<dbReference type="RefSeq" id="WP_290284424.1">
    <property type="nucleotide sequence ID" value="NZ_JAUFQN010000019.1"/>
</dbReference>
<dbReference type="Proteomes" id="UP001589576">
    <property type="component" value="Unassembled WGS sequence"/>
</dbReference>
<reference evidence="1 2" key="1">
    <citation type="submission" date="2024-09" db="EMBL/GenBank/DDBJ databases">
        <authorList>
            <person name="Sun Q."/>
            <person name="Mori K."/>
        </authorList>
    </citation>
    <scope>NUCLEOTIDE SEQUENCE [LARGE SCALE GENOMIC DNA]</scope>
    <source>
        <strain evidence="1 2">CECT 8460</strain>
    </source>
</reference>
<protein>
    <submittedName>
        <fullName evidence="1">DUF3800 domain-containing protein</fullName>
    </submittedName>
</protein>
<evidence type="ECO:0000313" key="1">
    <source>
        <dbReference type="EMBL" id="MFB9088423.1"/>
    </source>
</evidence>
<organism evidence="1 2">
    <name type="scientific">Flavobacterium paronense</name>
    <dbReference type="NCBI Taxonomy" id="1392775"/>
    <lineage>
        <taxon>Bacteria</taxon>
        <taxon>Pseudomonadati</taxon>
        <taxon>Bacteroidota</taxon>
        <taxon>Flavobacteriia</taxon>
        <taxon>Flavobacteriales</taxon>
        <taxon>Flavobacteriaceae</taxon>
        <taxon>Flavobacterium</taxon>
    </lineage>
</organism>